<protein>
    <submittedName>
        <fullName evidence="6">Type IV pilus assembly protein PilY1</fullName>
    </submittedName>
</protein>
<keyword evidence="4" id="KW-0732">Signal</keyword>
<proteinExistence type="predicted"/>
<dbReference type="RefSeq" id="WP_123400630.1">
    <property type="nucleotide sequence ID" value="NZ_RJVI01000001.1"/>
</dbReference>
<feature type="compositionally biased region" description="Polar residues" evidence="3">
    <location>
        <begin position="247"/>
        <end position="258"/>
    </location>
</feature>
<keyword evidence="7" id="KW-1185">Reference proteome</keyword>
<dbReference type="Proteomes" id="UP000276634">
    <property type="component" value="Unassembled WGS sequence"/>
</dbReference>
<accession>A0A3N1Y846</accession>
<dbReference type="InterPro" id="IPR008707">
    <property type="entry name" value="B-propeller_PilY1"/>
</dbReference>
<feature type="domain" description="PilY1 beta-propeller" evidence="5">
    <location>
        <begin position="1081"/>
        <end position="1435"/>
    </location>
</feature>
<keyword evidence="2" id="KW-0106">Calcium</keyword>
<dbReference type="EMBL" id="RJVI01000001">
    <property type="protein sequence ID" value="ROR34993.1"/>
    <property type="molecule type" value="Genomic_DNA"/>
</dbReference>
<evidence type="ECO:0000259" key="5">
    <source>
        <dbReference type="Pfam" id="PF05567"/>
    </source>
</evidence>
<evidence type="ECO:0000256" key="3">
    <source>
        <dbReference type="SAM" id="MobiDB-lite"/>
    </source>
</evidence>
<evidence type="ECO:0000313" key="7">
    <source>
        <dbReference type="Proteomes" id="UP000276634"/>
    </source>
</evidence>
<dbReference type="OrthoDB" id="7156875at2"/>
<feature type="region of interest" description="Disordered" evidence="3">
    <location>
        <begin position="246"/>
        <end position="280"/>
    </location>
</feature>
<evidence type="ECO:0000313" key="6">
    <source>
        <dbReference type="EMBL" id="ROR34993.1"/>
    </source>
</evidence>
<dbReference type="GO" id="GO:0046872">
    <property type="term" value="F:metal ion binding"/>
    <property type="evidence" value="ECO:0007669"/>
    <property type="project" value="UniProtKB-KW"/>
</dbReference>
<organism evidence="6 7">
    <name type="scientific">Inmirania thermothiophila</name>
    <dbReference type="NCBI Taxonomy" id="1750597"/>
    <lineage>
        <taxon>Bacteria</taxon>
        <taxon>Pseudomonadati</taxon>
        <taxon>Pseudomonadota</taxon>
        <taxon>Gammaproteobacteria</taxon>
        <taxon>Chromatiales</taxon>
        <taxon>Ectothiorhodospiraceae</taxon>
        <taxon>Inmirania</taxon>
    </lineage>
</organism>
<feature type="chain" id="PRO_5018083143" evidence="4">
    <location>
        <begin position="29"/>
        <end position="1626"/>
    </location>
</feature>
<sequence length="1626" mass="175006">MKMRKGTILAVAMAAFVAGLGAPPQAAAAVSSHTMAEFTAYPITVSQTATPLVMLVMSNDHQYYFKAYNDYSDLDADGVVEATYTHAIDYYGYFDPYKCYQYDSADGRFEPVAETADKYCPAGSGQWSGNFLNWATMTRMDAVRRVLFGGLRYIDTDGETVLERAFLPHDAHSFAKFYNGSDLGKLTPWSYSEGVTLCNTTAAASSSSTSEAMDHTDPPLVRVARGDFSLWASNERFQCRWREEMSSVGQGKNKNNPAVSGIPAASDSPKESGDNNGDGFDDKLGEYVARVQACVPGLVGTEPCKTYPNGNLKPVGLLQTYGEGGKMWFGLFAGTYEKNKSGGDLVADIGRIDDPTDGEIDPDTGRFRWVSQRVQLGGVPDNKVKGIINALSRYRIVNYRYGDGTYGTGGLNSTKCTWGISSFSNGQCQNWGNPFGEIYLQAIRYLAGEAKANLFEANDHTLLKGLQGPQAWKCPLGTGNSCARLSVVAINGSTISYDGDELDSASAGVDKLDPADSVDSASLTDIVGDGEGIHGSAWFVGEAGSDRNQLCTEKTVSSLGDVEGICPEAPRLDGTYRVAGLAWYAHTHDLRPDSDPARALDGEQRVDTYALSLATAVPKIEIRVPGDPSRVVRILPACRNESLSPPGNCAIVDFRIVSQDPDYIDPADGHRKARGKLYVNWEDSEQGGDYDQDMWGIIEYVLDADAGTAGQLTVTTDAIAESTIYEMGFGYVLSGTTQDGFHAHSGIEGYSYTDPTGVAGCSNCQVGDGPTSVTYDLSPAGSGAALLEDPLWYAAKWGGFQDRNGNDIPDLVAEWDQVDNLTGIKTPDGVPDNYFFAANPGQIEEMLGRVFANILKRASSGTAAAVVSSSATGAGALYQAFFVPERSDSAGNTVRWIGNLHALWVDEAGRLREDDGDGVLEDYQTDRVIELFYDDVDRRTKVRRFDSGDPDRFDPPLDASGNPVPAEVAELDEIQPIWSARERLSELKNVAGTQRAYGTVSTTGRYVKTWIDADLDGVVDSGEYKDFVTANIDSSNYGFFDVADEATAKAVVRWVRGGEPTGMRNRDVDYDGDGTVERIRLGDIVNSTPTVVAAPAENFDLLYGDSSYATFRMLYAHRRHVVYVGANDGMLHAFNAGFYDEKTKSFKLQPSGCTSCPAAHPLGTELWAYVPGNLLPHLKWLTDPDYTHVYYVDATPYAFDAKIFADDATHPGGWGTVLVVGMRLGGGPMTIDTDGDGTYESTFSSAYAIFDVTDPEQEPELLAEVRLPDQSFTTSRPSAAAFVDSTTNGWYLLLGSGPDDLTTASASGKAKIYVLDLKDLAAGVVRTIDTGVPGTFVGDFATVDWDLDQLDDTVVVGLIGDADADTGGLYRIELGETDDPASWTHGLLIDTAAPVSTAAVPAIDLDLNRWILFGTGRLLVEADKSSTATQALYGLRLPASAATSVTTSELLDVTGVDVFTDGSTDHATYTTFSDLYDAINGSSASFKGWKRELEASTGGEPSERVVSDPRLFGKVFFASAYTPNNNLCEAEGTSRLYGLYFLTGTARPELEVFGTAATGTGKLEVLERIDLGWGVASSPALHVGSGKSGGEITVYTQTSTGTIQVEDAEVSSSVRSGEINWREYRE</sequence>
<feature type="signal peptide" evidence="4">
    <location>
        <begin position="1"/>
        <end position="28"/>
    </location>
</feature>
<comment type="caution">
    <text evidence="6">The sequence shown here is derived from an EMBL/GenBank/DDBJ whole genome shotgun (WGS) entry which is preliminary data.</text>
</comment>
<evidence type="ECO:0000256" key="2">
    <source>
        <dbReference type="ARBA" id="ARBA00022837"/>
    </source>
</evidence>
<evidence type="ECO:0000256" key="4">
    <source>
        <dbReference type="SAM" id="SignalP"/>
    </source>
</evidence>
<keyword evidence="1" id="KW-0479">Metal-binding</keyword>
<evidence type="ECO:0000256" key="1">
    <source>
        <dbReference type="ARBA" id="ARBA00022723"/>
    </source>
</evidence>
<dbReference type="Pfam" id="PF05567">
    <property type="entry name" value="T4P_PilY1"/>
    <property type="match status" value="1"/>
</dbReference>
<reference evidence="6 7" key="1">
    <citation type="submission" date="2018-11" db="EMBL/GenBank/DDBJ databases">
        <title>Genomic Encyclopedia of Type Strains, Phase IV (KMG-IV): sequencing the most valuable type-strain genomes for metagenomic binning, comparative biology and taxonomic classification.</title>
        <authorList>
            <person name="Goeker M."/>
        </authorList>
    </citation>
    <scope>NUCLEOTIDE SEQUENCE [LARGE SCALE GENOMIC DNA]</scope>
    <source>
        <strain evidence="6 7">DSM 100275</strain>
    </source>
</reference>
<gene>
    <name evidence="6" type="ORF">EDC57_0910</name>
</gene>
<name>A0A3N1Y846_9GAMM</name>